<organism evidence="1 2">
    <name type="scientific">Skermanella aerolata</name>
    <dbReference type="NCBI Taxonomy" id="393310"/>
    <lineage>
        <taxon>Bacteria</taxon>
        <taxon>Pseudomonadati</taxon>
        <taxon>Pseudomonadota</taxon>
        <taxon>Alphaproteobacteria</taxon>
        <taxon>Rhodospirillales</taxon>
        <taxon>Azospirillaceae</taxon>
        <taxon>Skermanella</taxon>
    </lineage>
</organism>
<accession>A0A512E2R1</accession>
<dbReference type="OrthoDB" id="8444286at2"/>
<dbReference type="Proteomes" id="UP000321523">
    <property type="component" value="Unassembled WGS sequence"/>
</dbReference>
<sequence>MPDGSFSTVGPYLFPPPPIQIEEFLFIVKETGEPERIPGITRAPPDLSLERHELICEIHVPVGQRPGGEYIPCAICRDVPKFLHGHLLWSEDGCLRLIGHCCAHEYFQGGRFADIVDQGRRKRQRKAQEDWLLDNLEKVPDLLAEIVALQPAAGFLHKQKSAFAKEAPAVHEIFQRAFRNSAGALTVVHEQLARNHDGPRGFHSSTGGQSDYQVEIVATLRGQEFLMTGFRPISALKKLIAQLEALPGGNVLDAVAAMDEQGVDATTRMFLAALKAGPALVARLRAAALFLSPANVAGMKKWAEHPNNPLPLHIDLRSSSFRLRLDENNILLVLTSCPPMSDLKGFDIALP</sequence>
<name>A0A512E2R1_9PROT</name>
<dbReference type="RefSeq" id="WP_044436536.1">
    <property type="nucleotide sequence ID" value="NZ_BJYZ01000059.1"/>
</dbReference>
<dbReference type="EMBL" id="BJYZ01000059">
    <property type="protein sequence ID" value="GEO43018.1"/>
    <property type="molecule type" value="Genomic_DNA"/>
</dbReference>
<proteinExistence type="predicted"/>
<protein>
    <submittedName>
        <fullName evidence="1">Uncharacterized protein</fullName>
    </submittedName>
</protein>
<evidence type="ECO:0000313" key="2">
    <source>
        <dbReference type="Proteomes" id="UP000321523"/>
    </source>
</evidence>
<evidence type="ECO:0000313" key="1">
    <source>
        <dbReference type="EMBL" id="GEO43018.1"/>
    </source>
</evidence>
<reference evidence="1 2" key="1">
    <citation type="submission" date="2019-07" db="EMBL/GenBank/DDBJ databases">
        <title>Whole genome shotgun sequence of Skermanella aerolata NBRC 106429.</title>
        <authorList>
            <person name="Hosoyama A."/>
            <person name="Uohara A."/>
            <person name="Ohji S."/>
            <person name="Ichikawa N."/>
        </authorList>
    </citation>
    <scope>NUCLEOTIDE SEQUENCE [LARGE SCALE GENOMIC DNA]</scope>
    <source>
        <strain evidence="1 2">NBRC 106429</strain>
    </source>
</reference>
<dbReference type="AlphaFoldDB" id="A0A512E2R1"/>
<keyword evidence="2" id="KW-1185">Reference proteome</keyword>
<comment type="caution">
    <text evidence="1">The sequence shown here is derived from an EMBL/GenBank/DDBJ whole genome shotgun (WGS) entry which is preliminary data.</text>
</comment>
<gene>
    <name evidence="1" type="ORF">SAE02_71660</name>
</gene>